<dbReference type="GO" id="GO:0005856">
    <property type="term" value="C:cytoskeleton"/>
    <property type="evidence" value="ECO:0007669"/>
    <property type="project" value="InterPro"/>
</dbReference>
<evidence type="ECO:0000256" key="8">
    <source>
        <dbReference type="SAM" id="MobiDB-lite"/>
    </source>
</evidence>
<keyword evidence="6" id="KW-0539">Nucleus</keyword>
<dbReference type="GO" id="GO:0005737">
    <property type="term" value="C:cytoplasm"/>
    <property type="evidence" value="ECO:0007669"/>
    <property type="project" value="TreeGrafter"/>
</dbReference>
<dbReference type="PANTHER" id="PTHR45876:SF8">
    <property type="entry name" value="FI04035P"/>
    <property type="match status" value="1"/>
</dbReference>
<dbReference type="GO" id="GO:0007165">
    <property type="term" value="P:signal transduction"/>
    <property type="evidence" value="ECO:0007669"/>
    <property type="project" value="InterPro"/>
</dbReference>
<dbReference type="Proteomes" id="UP000887116">
    <property type="component" value="Unassembled WGS sequence"/>
</dbReference>
<name>A0A8X6FG07_TRICU</name>
<dbReference type="InterPro" id="IPR038185">
    <property type="entry name" value="MyTH4_dom_sf"/>
</dbReference>
<feature type="compositionally biased region" description="Low complexity" evidence="8">
    <location>
        <begin position="414"/>
        <end position="423"/>
    </location>
</feature>
<feature type="domain" description="WW" evidence="9">
    <location>
        <begin position="52"/>
        <end position="79"/>
    </location>
</feature>
<dbReference type="FunFam" id="2.20.70.10:FF:000022">
    <property type="entry name" value="Rho GTPase activating protein 39"/>
    <property type="match status" value="1"/>
</dbReference>
<dbReference type="InterPro" id="IPR008936">
    <property type="entry name" value="Rho_GTPase_activation_prot"/>
</dbReference>
<evidence type="ECO:0000256" key="2">
    <source>
        <dbReference type="ARBA" id="ARBA00022468"/>
    </source>
</evidence>
<evidence type="ECO:0000259" key="9">
    <source>
        <dbReference type="PROSITE" id="PS50020"/>
    </source>
</evidence>
<feature type="compositionally biased region" description="Polar residues" evidence="8">
    <location>
        <begin position="619"/>
        <end position="636"/>
    </location>
</feature>
<comment type="caution">
    <text evidence="12">The sequence shown here is derived from an EMBL/GenBank/DDBJ whole genome shotgun (WGS) entry which is preliminary data.</text>
</comment>
<dbReference type="EMBL" id="BMAO01002047">
    <property type="protein sequence ID" value="GFQ77864.1"/>
    <property type="molecule type" value="Genomic_DNA"/>
</dbReference>
<evidence type="ECO:0000256" key="4">
    <source>
        <dbReference type="ARBA" id="ARBA00022737"/>
    </source>
</evidence>
<dbReference type="InterPro" id="IPR036020">
    <property type="entry name" value="WW_dom_sf"/>
</dbReference>
<dbReference type="PANTHER" id="PTHR45876">
    <property type="entry name" value="FI04035P"/>
    <property type="match status" value="1"/>
</dbReference>
<proteinExistence type="predicted"/>
<feature type="region of interest" description="Disordered" evidence="8">
    <location>
        <begin position="540"/>
        <end position="636"/>
    </location>
</feature>
<protein>
    <recommendedName>
        <fullName evidence="7">Rho GTPase-activating protein 39</fullName>
    </recommendedName>
</protein>
<dbReference type="InterPro" id="IPR000857">
    <property type="entry name" value="MyTH4_dom"/>
</dbReference>
<evidence type="ECO:0000313" key="13">
    <source>
        <dbReference type="Proteomes" id="UP000887116"/>
    </source>
</evidence>
<evidence type="ECO:0000259" key="10">
    <source>
        <dbReference type="PROSITE" id="PS50238"/>
    </source>
</evidence>
<evidence type="ECO:0000256" key="7">
    <source>
        <dbReference type="ARBA" id="ARBA00070269"/>
    </source>
</evidence>
<dbReference type="SMART" id="SM00139">
    <property type="entry name" value="MyTH4"/>
    <property type="match status" value="1"/>
</dbReference>
<keyword evidence="13" id="KW-1185">Reference proteome</keyword>
<feature type="compositionally biased region" description="Polar residues" evidence="8">
    <location>
        <begin position="424"/>
        <end position="443"/>
    </location>
</feature>
<dbReference type="CDD" id="cd04389">
    <property type="entry name" value="RhoGAP_KIAA1688"/>
    <property type="match status" value="1"/>
</dbReference>
<dbReference type="GO" id="GO:0005634">
    <property type="term" value="C:nucleus"/>
    <property type="evidence" value="ECO:0007669"/>
    <property type="project" value="UniProtKB-SubCell"/>
</dbReference>
<feature type="region of interest" description="Disordered" evidence="8">
    <location>
        <begin position="193"/>
        <end position="366"/>
    </location>
</feature>
<organism evidence="12 13">
    <name type="scientific">Trichonephila clavata</name>
    <name type="common">Joro spider</name>
    <name type="synonym">Nephila clavata</name>
    <dbReference type="NCBI Taxonomy" id="2740835"/>
    <lineage>
        <taxon>Eukaryota</taxon>
        <taxon>Metazoa</taxon>
        <taxon>Ecdysozoa</taxon>
        <taxon>Arthropoda</taxon>
        <taxon>Chelicerata</taxon>
        <taxon>Arachnida</taxon>
        <taxon>Araneae</taxon>
        <taxon>Araneomorphae</taxon>
        <taxon>Entelegynae</taxon>
        <taxon>Araneoidea</taxon>
        <taxon>Nephilidae</taxon>
        <taxon>Trichonephila</taxon>
    </lineage>
</organism>
<feature type="region of interest" description="Disordered" evidence="8">
    <location>
        <begin position="414"/>
        <end position="469"/>
    </location>
</feature>
<feature type="compositionally biased region" description="Low complexity" evidence="8">
    <location>
        <begin position="389"/>
        <end position="402"/>
    </location>
</feature>
<dbReference type="Gene3D" id="1.10.555.10">
    <property type="entry name" value="Rho GTPase activation protein"/>
    <property type="match status" value="1"/>
</dbReference>
<dbReference type="Pfam" id="PF00784">
    <property type="entry name" value="MyTH4"/>
    <property type="match status" value="1"/>
</dbReference>
<evidence type="ECO:0000256" key="6">
    <source>
        <dbReference type="ARBA" id="ARBA00023242"/>
    </source>
</evidence>
<dbReference type="SUPFAM" id="SSF48350">
    <property type="entry name" value="GTPase activation domain, GAP"/>
    <property type="match status" value="1"/>
</dbReference>
<gene>
    <name evidence="12" type="primary">ARHGAP39</name>
    <name evidence="12" type="ORF">TNCT_450472</name>
</gene>
<feature type="compositionally biased region" description="Basic and acidic residues" evidence="8">
    <location>
        <begin position="100"/>
        <end position="111"/>
    </location>
</feature>
<dbReference type="PROSITE" id="PS51016">
    <property type="entry name" value="MYTH4"/>
    <property type="match status" value="1"/>
</dbReference>
<feature type="compositionally biased region" description="Basic and acidic residues" evidence="8">
    <location>
        <begin position="444"/>
        <end position="462"/>
    </location>
</feature>
<feature type="region of interest" description="Disordered" evidence="8">
    <location>
        <begin position="380"/>
        <end position="402"/>
    </location>
</feature>
<evidence type="ECO:0000313" key="12">
    <source>
        <dbReference type="EMBL" id="GFQ77864.1"/>
    </source>
</evidence>
<evidence type="ECO:0000256" key="5">
    <source>
        <dbReference type="ARBA" id="ARBA00022990"/>
    </source>
</evidence>
<dbReference type="PROSITE" id="PS50238">
    <property type="entry name" value="RHOGAP"/>
    <property type="match status" value="1"/>
</dbReference>
<feature type="domain" description="Rho-GAP" evidence="10">
    <location>
        <begin position="888"/>
        <end position="1075"/>
    </location>
</feature>
<feature type="domain" description="MyTH4" evidence="11">
    <location>
        <begin position="718"/>
        <end position="877"/>
    </location>
</feature>
<evidence type="ECO:0000256" key="1">
    <source>
        <dbReference type="ARBA" id="ARBA00004123"/>
    </source>
</evidence>
<reference evidence="12" key="1">
    <citation type="submission" date="2020-07" db="EMBL/GenBank/DDBJ databases">
        <title>Multicomponent nature underlies the extraordinary mechanical properties of spider dragline silk.</title>
        <authorList>
            <person name="Kono N."/>
            <person name="Nakamura H."/>
            <person name="Mori M."/>
            <person name="Yoshida Y."/>
            <person name="Ohtoshi R."/>
            <person name="Malay A.D."/>
            <person name="Moran D.A.P."/>
            <person name="Tomita M."/>
            <person name="Numata K."/>
            <person name="Arakawa K."/>
        </authorList>
    </citation>
    <scope>NUCLEOTIDE SEQUENCE</scope>
</reference>
<dbReference type="Pfam" id="PF00620">
    <property type="entry name" value="RhoGAP"/>
    <property type="match status" value="1"/>
</dbReference>
<feature type="compositionally biased region" description="Low complexity" evidence="8">
    <location>
        <begin position="343"/>
        <end position="358"/>
    </location>
</feature>
<dbReference type="InterPro" id="IPR001202">
    <property type="entry name" value="WW_dom"/>
</dbReference>
<feature type="compositionally biased region" description="Polar residues" evidence="8">
    <location>
        <begin position="246"/>
        <end position="256"/>
    </location>
</feature>
<accession>A0A8X6FG07</accession>
<dbReference type="AlphaFoldDB" id="A0A8X6FG07"/>
<feature type="compositionally biased region" description="Acidic residues" evidence="8">
    <location>
        <begin position="540"/>
        <end position="563"/>
    </location>
</feature>
<dbReference type="FunFam" id="1.25.40.530:FF:000007">
    <property type="entry name" value="Rho GTPase-activating protein 39"/>
    <property type="match status" value="1"/>
</dbReference>
<dbReference type="InterPro" id="IPR000198">
    <property type="entry name" value="RhoGAP_dom"/>
</dbReference>
<keyword evidence="5" id="KW-0007">Acetylation</keyword>
<dbReference type="SUPFAM" id="SSF51045">
    <property type="entry name" value="WW domain"/>
    <property type="match status" value="1"/>
</dbReference>
<comment type="subcellular location">
    <subcellularLocation>
        <location evidence="1">Nucleus</location>
    </subcellularLocation>
</comment>
<dbReference type="OrthoDB" id="437889at2759"/>
<evidence type="ECO:0000259" key="11">
    <source>
        <dbReference type="PROSITE" id="PS51016"/>
    </source>
</evidence>
<feature type="compositionally biased region" description="Polar residues" evidence="8">
    <location>
        <begin position="133"/>
        <end position="144"/>
    </location>
</feature>
<keyword evidence="3" id="KW-0597">Phosphoprotein</keyword>
<dbReference type="Gene3D" id="1.25.40.530">
    <property type="entry name" value="MyTH4 domain"/>
    <property type="match status" value="1"/>
</dbReference>
<feature type="compositionally biased region" description="Low complexity" evidence="8">
    <location>
        <begin position="226"/>
        <end position="237"/>
    </location>
</feature>
<feature type="compositionally biased region" description="Basic residues" evidence="8">
    <location>
        <begin position="151"/>
        <end position="163"/>
    </location>
</feature>
<feature type="compositionally biased region" description="Polar residues" evidence="8">
    <location>
        <begin position="164"/>
        <end position="176"/>
    </location>
</feature>
<keyword evidence="2" id="KW-0343">GTPase activation</keyword>
<feature type="compositionally biased region" description="Polar residues" evidence="8">
    <location>
        <begin position="598"/>
        <end position="611"/>
    </location>
</feature>
<dbReference type="Gene3D" id="2.20.70.10">
    <property type="match status" value="1"/>
</dbReference>
<dbReference type="SMART" id="SM00324">
    <property type="entry name" value="RhoGAP"/>
    <property type="match status" value="1"/>
</dbReference>
<evidence type="ECO:0000256" key="3">
    <source>
        <dbReference type="ARBA" id="ARBA00022553"/>
    </source>
</evidence>
<dbReference type="FunFam" id="1.10.555.10:FF:000011">
    <property type="entry name" value="Rho GTPase-activating protein 39"/>
    <property type="match status" value="1"/>
</dbReference>
<sequence length="1080" mass="122603">MTKKECRMSAPEWVEIVEPITKVTMYANLTTGECVREVPPGKVKKMDENQWWELFDRENSRFYYYNATSQRTEWHKPQNCDIIPLAKLWTLKQNTEVRDNDESRSHIKKESVSTQTTNRGIGTDGYIRLTKPPTCTVSTQTSPLASPRDGCRHHHRHHHHRHASSPSGAVYSSRSPSYSEDIILSDMRRDGQYANSYSGHSNEYGRLQPSPMNPTSHSGHRKHDSCCSSDSMNSSFSQKTQDHSPEQNGIPLNQRSAPKPIDSSRRHRSLDHEHGTTGTSWKHHSVDDQGNLASRTAPTRTNEPPKPPPHRKHRSEDLSPKTSYFTPYPQTESCLSSTSANIRRQWSRSTSDSSTSSPQSPPIVPNREVQVIRGEDGSLFAFSDVPHGSSDSSPQSLDSAKGLDSSFISQSSLMSLDSSQQKSVSESATSPNLRQMQVGSKVSTYEKEPVRTKLHHGQDGRDMSGSFYQSGAVANEPKTNVVNNSFRQNEQPTPLYSNYPSLWNSQADSQTYLLPLQHYLLEQAKLSGYQFGDFIGDDLDSLSQSDDDSDGHREEDDDFADDEAMSHQDSSSQEYLDDTRYLDDDDEDEVYCEPPPNFQESDPSHMSSTRHSSLRRKNTNLIPSHSPSIEKSQSFQPDMIHGQIPRPLSMLATTDSPGGLDAMAAMQRQAALVTSNNGSKDKKQPSESDIEKYAQDNLNRHKKGIFRKKFTIQDMLSWSKDPIRKPMIMTTDKSLKRDACELFKLIQTYMRDRKTKSGQSLESVVLEIATKGWSRQSVRDELFVQICRQTTENPRKESLVLGWELMAICLTFFPPSVKFQPYLEGFINRHKDTSFDEPDFKLSHYAAVCSKRLERISKSGAKRGLRKPTLEEIEQSRIQIFRPSMFGNLLEEVMALQAHKYPNRQLPWIQTTLSEAVLQLNGTQTEGIFRVPGDIDEVNAMKLQIDQWEVPECNDPHVPASLLKLWYRELYEPLIPNEFYDECIQFCLDPEGAVAIVDKLPEINRLVLCYLIRFLQVFAAEQNASVTKMDASNLAMVMAPNCLRCMSDDPRVIFENTRKEMAYVKMLIENLDTTCMKGVL</sequence>
<feature type="compositionally biased region" description="Polar residues" evidence="8">
    <location>
        <begin position="320"/>
        <end position="342"/>
    </location>
</feature>
<dbReference type="GO" id="GO:0005096">
    <property type="term" value="F:GTPase activator activity"/>
    <property type="evidence" value="ECO:0007669"/>
    <property type="project" value="UniProtKB-KW"/>
</dbReference>
<feature type="region of interest" description="Disordered" evidence="8">
    <location>
        <begin position="100"/>
        <end position="176"/>
    </location>
</feature>
<keyword evidence="4" id="KW-0677">Repeat</keyword>
<dbReference type="PROSITE" id="PS50020">
    <property type="entry name" value="WW_DOMAIN_2"/>
    <property type="match status" value="1"/>
</dbReference>
<feature type="compositionally biased region" description="Polar residues" evidence="8">
    <location>
        <begin position="291"/>
        <end position="302"/>
    </location>
</feature>